<accession>A0A371PI80</accession>
<dbReference type="OrthoDB" id="383574at2"/>
<proteinExistence type="predicted"/>
<dbReference type="Pfam" id="PF01547">
    <property type="entry name" value="SBP_bac_1"/>
    <property type="match status" value="1"/>
</dbReference>
<dbReference type="Proteomes" id="UP000261905">
    <property type="component" value="Unassembled WGS sequence"/>
</dbReference>
<dbReference type="InterPro" id="IPR050490">
    <property type="entry name" value="Bact_solute-bd_prot1"/>
</dbReference>
<dbReference type="Gene3D" id="3.40.190.10">
    <property type="entry name" value="Periplasmic binding protein-like II"/>
    <property type="match status" value="1"/>
</dbReference>
<evidence type="ECO:0000313" key="2">
    <source>
        <dbReference type="EMBL" id="REK75228.1"/>
    </source>
</evidence>
<dbReference type="SUPFAM" id="SSF53850">
    <property type="entry name" value="Periplasmic binding protein-like II"/>
    <property type="match status" value="1"/>
</dbReference>
<dbReference type="CDD" id="cd14489">
    <property type="entry name" value="CBM_SBP_bac_1_like"/>
    <property type="match status" value="1"/>
</dbReference>
<organism evidence="2 3">
    <name type="scientific">Paenibacillus paeoniae</name>
    <dbReference type="NCBI Taxonomy" id="2292705"/>
    <lineage>
        <taxon>Bacteria</taxon>
        <taxon>Bacillati</taxon>
        <taxon>Bacillota</taxon>
        <taxon>Bacilli</taxon>
        <taxon>Bacillales</taxon>
        <taxon>Paenibacillaceae</taxon>
        <taxon>Paenibacillus</taxon>
    </lineage>
</organism>
<dbReference type="EMBL" id="QUBQ01000002">
    <property type="protein sequence ID" value="REK75228.1"/>
    <property type="molecule type" value="Genomic_DNA"/>
</dbReference>
<dbReference type="PANTHER" id="PTHR43649">
    <property type="entry name" value="ARABINOSE-BINDING PROTEIN-RELATED"/>
    <property type="match status" value="1"/>
</dbReference>
<evidence type="ECO:0000256" key="1">
    <source>
        <dbReference type="SAM" id="SignalP"/>
    </source>
</evidence>
<feature type="chain" id="PRO_5038468738" evidence="1">
    <location>
        <begin position="22"/>
        <end position="975"/>
    </location>
</feature>
<keyword evidence="1" id="KW-0732">Signal</keyword>
<reference evidence="2 3" key="1">
    <citation type="submission" date="2018-08" db="EMBL/GenBank/DDBJ databases">
        <title>Paenibacillus sp. M4BSY-1, whole genome shotgun sequence.</title>
        <authorList>
            <person name="Tuo L."/>
        </authorList>
    </citation>
    <scope>NUCLEOTIDE SEQUENCE [LARGE SCALE GENOMIC DNA]</scope>
    <source>
        <strain evidence="2 3">M4BSY-1</strain>
    </source>
</reference>
<feature type="signal peptide" evidence="1">
    <location>
        <begin position="1"/>
        <end position="21"/>
    </location>
</feature>
<protein>
    <submittedName>
        <fullName evidence="2">Extracellular solute-binding protein</fullName>
    </submittedName>
</protein>
<dbReference type="InterPro" id="IPR006059">
    <property type="entry name" value="SBP"/>
</dbReference>
<comment type="caution">
    <text evidence="2">The sequence shown here is derived from an EMBL/GenBank/DDBJ whole genome shotgun (WGS) entry which is preliminary data.</text>
</comment>
<name>A0A371PI80_9BACL</name>
<sequence>MLNRSMRFCCLVLLITSILMLSIGSDTRNELYAEGSEAANTETDDFVSFRKDGYDFYLREHEQQPRPQQQIIIPADSYSHAEGMTVEKLHDYEGAAAPSILTGETGSVSWDIDVPQEGMYNIGLSYFPVAGKSSAIERELLIDGQSPFEGARTLTFSRVWVNTKSEIERDNRGNDLRPGQMEKPMWMDVTLKDHQGYYNEPYLFYFSAGRHTLTLVSSREPMVIGDLMLFQEEEIPSYDDVLKAYEQAGYRKAEQQLIKIQGQDALRKSDPTLYPINNRSSPSVEPYDVSKIRMNTIGGFNWRMPSQWIAWEVDAPEDGLYEIHLKVKQNMLRGLYASRKLYIDGKVPFREVESVTFDYDNLFQMKSLGDADPYLFYLTKGKHEIKLEVTLGTLAPLLRQVESSVLELNTIYRKILMVTGAVPDRFRDYNLDKQIPDMIEVFERQSEQLFDVVNTLKLLTGESSDRVAILNTMAHQLDGMAQNPESIPRRLEMFKVNVGGLGTWILQAREQPLEIDYLLVTSPGHKLPKAEASFLGRMFHEVSAFFHSFKEDYNSIGDVVDGKQAVEIWIGTGRDQAQVLKAMIDDTFTPQTGIQVNLKLVNMGVLLPATLSGQGPDVAMQIGNDVPVNYASRKAVQDLTIFPDYEEVASRFKPSALVPYAFEEGVYALPEQQLFSMLFFRKDILEELGLSVPQTWDDVYAMIPVLQKHHLEFALPLAQPVQGQIAMNLEPNATLAMLLYQMDGEFYSPNHQYSGLNSEVSMQAFKKWTEFYTNYKFPVQFDFPNRFRTGEMPIGVADYTFYNHLSVSAPEIKGLWDFAPIPGTEQADGTIRRDVASGGTNVIMLQGSEQKEAAWAFMKWWTDKDAQVRFGREMEGLMGAAARYPTANVEALEQLPWPVKDYLSLSEQWKSVRAIPEVPGGYFTGRHLDNAFREVITNGMNPREALFDYVRYINEEITLKRREFGLPAEGEEVAR</sequence>
<dbReference type="PANTHER" id="PTHR43649:SF27">
    <property type="entry name" value="EXTRACELLULAR SOLUTE-BINDING PROTEIN FAMILY 1"/>
    <property type="match status" value="1"/>
</dbReference>
<evidence type="ECO:0000313" key="3">
    <source>
        <dbReference type="Proteomes" id="UP000261905"/>
    </source>
</evidence>
<gene>
    <name evidence="2" type="ORF">DX130_14100</name>
</gene>
<dbReference type="Gene3D" id="2.60.120.260">
    <property type="entry name" value="Galactose-binding domain-like"/>
    <property type="match status" value="2"/>
</dbReference>
<keyword evidence="3" id="KW-1185">Reference proteome</keyword>
<dbReference type="AlphaFoldDB" id="A0A371PI80"/>